<dbReference type="Proteomes" id="UP000018208">
    <property type="component" value="Unassembled WGS sequence"/>
</dbReference>
<gene>
    <name evidence="1" type="ORF">SS50377_11168</name>
    <name evidence="2" type="ORF">SS50377_23574</name>
</gene>
<evidence type="ECO:0000313" key="3">
    <source>
        <dbReference type="Proteomes" id="UP000018208"/>
    </source>
</evidence>
<reference evidence="1 2" key="1">
    <citation type="journal article" date="2014" name="PLoS Genet.">
        <title>The Genome of Spironucleus salmonicida Highlights a Fish Pathogen Adapted to Fluctuating Environments.</title>
        <authorList>
            <person name="Xu F."/>
            <person name="Jerlstrom-Hultqvist J."/>
            <person name="Einarsson E."/>
            <person name="Astvaldsson A."/>
            <person name="Svard S.G."/>
            <person name="Andersson J.O."/>
        </authorList>
    </citation>
    <scope>NUCLEOTIDE SEQUENCE</scope>
    <source>
        <strain evidence="2">ATCC 50377</strain>
    </source>
</reference>
<organism evidence="1">
    <name type="scientific">Spironucleus salmonicida</name>
    <dbReference type="NCBI Taxonomy" id="348837"/>
    <lineage>
        <taxon>Eukaryota</taxon>
        <taxon>Metamonada</taxon>
        <taxon>Diplomonadida</taxon>
        <taxon>Hexamitidae</taxon>
        <taxon>Hexamitinae</taxon>
        <taxon>Spironucleus</taxon>
    </lineage>
</organism>
<evidence type="ECO:0000313" key="1">
    <source>
        <dbReference type="EMBL" id="EST48557.1"/>
    </source>
</evidence>
<sequence>MFKKIEEQFINLGITNHNFIILQTQQDLNFLNNDQFQDEYISIITLMLEQVHISLNKQSCYLYRPQEDYHITNSLFHSYLLSIDSDNWITSENMFKMINDSRIKRSDEHAIILYTNEIRCQDQLFTTYNKDNNTITIVIIELND</sequence>
<keyword evidence="3" id="KW-1185">Reference proteome</keyword>
<dbReference type="AlphaFoldDB" id="V6LV88"/>
<evidence type="ECO:0000313" key="2">
    <source>
        <dbReference type="EMBL" id="KAH0573639.1"/>
    </source>
</evidence>
<dbReference type="VEuPathDB" id="GiardiaDB:SS50377_23574"/>
<proteinExistence type="predicted"/>
<name>V6LV88_9EUKA</name>
<reference evidence="2" key="2">
    <citation type="submission" date="2020-12" db="EMBL/GenBank/DDBJ databases">
        <title>New Spironucleus salmonicida genome in near-complete chromosomes.</title>
        <authorList>
            <person name="Xu F."/>
            <person name="Kurt Z."/>
            <person name="Jimenez-Gonzalez A."/>
            <person name="Astvaldsson A."/>
            <person name="Andersson J.O."/>
            <person name="Svard S.G."/>
        </authorList>
    </citation>
    <scope>NUCLEOTIDE SEQUENCE</scope>
    <source>
        <strain evidence="2">ATCC 50377</strain>
    </source>
</reference>
<accession>V6LV88</accession>
<dbReference type="EMBL" id="KI545981">
    <property type="protein sequence ID" value="EST48557.1"/>
    <property type="molecule type" value="Genomic_DNA"/>
</dbReference>
<protein>
    <submittedName>
        <fullName evidence="1">Uncharacterized protein</fullName>
    </submittedName>
</protein>
<dbReference type="EMBL" id="AUWU02000004">
    <property type="protein sequence ID" value="KAH0573639.1"/>
    <property type="molecule type" value="Genomic_DNA"/>
</dbReference>